<dbReference type="EMBL" id="VSIX01000004">
    <property type="protein sequence ID" value="TYB32098.1"/>
    <property type="molecule type" value="Genomic_DNA"/>
</dbReference>
<organism evidence="8 9">
    <name type="scientific">Candidatus Mcinerneyibacterium aminivorans</name>
    <dbReference type="NCBI Taxonomy" id="2703815"/>
    <lineage>
        <taxon>Bacteria</taxon>
        <taxon>Candidatus Macinerneyibacteriota</taxon>
        <taxon>Candidatus Mcinerneyibacteria</taxon>
        <taxon>Candidatus Mcinerneyibacteriales</taxon>
        <taxon>Candidatus Mcinerneyibacteriaceae</taxon>
        <taxon>Candidatus Mcinerneyibacterium</taxon>
    </lineage>
</organism>
<feature type="transmembrane region" description="Helical" evidence="7">
    <location>
        <begin position="35"/>
        <end position="56"/>
    </location>
</feature>
<evidence type="ECO:0000256" key="3">
    <source>
        <dbReference type="ARBA" id="ARBA00022475"/>
    </source>
</evidence>
<comment type="subcellular location">
    <subcellularLocation>
        <location evidence="1">Membrane</location>
        <topology evidence="1">Multi-pass membrane protein</topology>
    </subcellularLocation>
</comment>
<name>A0A5D0MLG8_9BACT</name>
<proteinExistence type="predicted"/>
<evidence type="ECO:0000313" key="9">
    <source>
        <dbReference type="Proteomes" id="UP000324143"/>
    </source>
</evidence>
<feature type="transmembrane region" description="Helical" evidence="7">
    <location>
        <begin position="194"/>
        <end position="212"/>
    </location>
</feature>
<dbReference type="Proteomes" id="UP000324143">
    <property type="component" value="Unassembled WGS sequence"/>
</dbReference>
<keyword evidence="4 7" id="KW-0812">Transmembrane</keyword>
<keyword evidence="3" id="KW-1003">Cell membrane</keyword>
<feature type="transmembrane region" description="Helical" evidence="7">
    <location>
        <begin position="277"/>
        <end position="300"/>
    </location>
</feature>
<dbReference type="InterPro" id="IPR004776">
    <property type="entry name" value="Mem_transp_PIN-like"/>
</dbReference>
<keyword evidence="5 7" id="KW-1133">Transmembrane helix</keyword>
<dbReference type="PANTHER" id="PTHR36838">
    <property type="entry name" value="AUXIN EFFLUX CARRIER FAMILY PROTEIN"/>
    <property type="match status" value="1"/>
</dbReference>
<protein>
    <submittedName>
        <fullName evidence="8">AEC family transporter</fullName>
    </submittedName>
</protein>
<evidence type="ECO:0000256" key="2">
    <source>
        <dbReference type="ARBA" id="ARBA00022448"/>
    </source>
</evidence>
<evidence type="ECO:0000256" key="7">
    <source>
        <dbReference type="SAM" id="Phobius"/>
    </source>
</evidence>
<comment type="caution">
    <text evidence="8">The sequence shown here is derived from an EMBL/GenBank/DDBJ whole genome shotgun (WGS) entry which is preliminary data.</text>
</comment>
<feature type="transmembrane region" description="Helical" evidence="7">
    <location>
        <begin position="95"/>
        <end position="118"/>
    </location>
</feature>
<keyword evidence="2" id="KW-0813">Transport</keyword>
<keyword evidence="6 7" id="KW-0472">Membrane</keyword>
<dbReference type="AlphaFoldDB" id="A0A5D0MLG8"/>
<feature type="transmembrane region" description="Helical" evidence="7">
    <location>
        <begin position="62"/>
        <end position="83"/>
    </location>
</feature>
<feature type="transmembrane region" description="Helical" evidence="7">
    <location>
        <begin position="6"/>
        <end position="23"/>
    </location>
</feature>
<dbReference type="GO" id="GO:0016020">
    <property type="term" value="C:membrane"/>
    <property type="evidence" value="ECO:0007669"/>
    <property type="project" value="UniProtKB-SubCell"/>
</dbReference>
<reference evidence="8" key="1">
    <citation type="submission" date="2019-08" db="EMBL/GenBank/DDBJ databases">
        <title>Genomic characterization of a novel candidate phylum (ARYD3) from a high temperature, high salinity tertiary oil reservoir in north central Oklahoma, USA.</title>
        <authorList>
            <person name="Youssef N.H."/>
            <person name="Yadav A."/>
            <person name="Elshahed M.S."/>
        </authorList>
    </citation>
    <scope>NUCLEOTIDE SEQUENCE [LARGE SCALE GENOMIC DNA]</scope>
    <source>
        <strain evidence="8">ARYD3</strain>
    </source>
</reference>
<evidence type="ECO:0000256" key="1">
    <source>
        <dbReference type="ARBA" id="ARBA00004141"/>
    </source>
</evidence>
<evidence type="ECO:0000256" key="6">
    <source>
        <dbReference type="ARBA" id="ARBA00023136"/>
    </source>
</evidence>
<evidence type="ECO:0000256" key="4">
    <source>
        <dbReference type="ARBA" id="ARBA00022692"/>
    </source>
</evidence>
<accession>A0A5D0MLG8</accession>
<feature type="transmembrane region" description="Helical" evidence="7">
    <location>
        <begin position="224"/>
        <end position="244"/>
    </location>
</feature>
<dbReference type="Pfam" id="PF03547">
    <property type="entry name" value="Mem_trans"/>
    <property type="match status" value="1"/>
</dbReference>
<dbReference type="PANTHER" id="PTHR36838:SF3">
    <property type="entry name" value="TRANSPORTER AUXIN EFFLUX CARRIER EC FAMILY"/>
    <property type="match status" value="1"/>
</dbReference>
<feature type="transmembrane region" description="Helical" evidence="7">
    <location>
        <begin position="130"/>
        <end position="149"/>
    </location>
</feature>
<keyword evidence="9" id="KW-1185">Reference proteome</keyword>
<gene>
    <name evidence="8" type="ORF">FXF47_00510</name>
</gene>
<sequence>MVEIIINKILPIIVIYFIGFFLKELKVFNKKSGSLFLKLVFYLGLPSLIITSFSKIEISKKLFFIPLSAGIVFFSIFFISLFFTKFAGIKGKDRGVFLISTMIMNIGFVLPFFITVFGEEGLAKMSLFNFGNGFLVMTFAYVTACRYGGSNTELKNIIKKVVYSPPIWAIIIGLMLNVSRISIPVSVNNILTEFGNTVVPLTMLALGIFFNLRFENFKISFSAFFIRTFVGLIIGCLMTVIFGLKGLNGLTVIVGASAPVGYNTLTFSTMEDLNVELAASVVSISIIFSLFFVPFLILILK</sequence>
<feature type="transmembrane region" description="Helical" evidence="7">
    <location>
        <begin position="161"/>
        <end position="182"/>
    </location>
</feature>
<dbReference type="GO" id="GO:0055085">
    <property type="term" value="P:transmembrane transport"/>
    <property type="evidence" value="ECO:0007669"/>
    <property type="project" value="InterPro"/>
</dbReference>
<evidence type="ECO:0000313" key="8">
    <source>
        <dbReference type="EMBL" id="TYB32098.1"/>
    </source>
</evidence>
<evidence type="ECO:0000256" key="5">
    <source>
        <dbReference type="ARBA" id="ARBA00022989"/>
    </source>
</evidence>